<dbReference type="SUPFAM" id="SSF161098">
    <property type="entry name" value="MetI-like"/>
    <property type="match status" value="2"/>
</dbReference>
<dbReference type="KEGG" id="kvl:KVU_1330"/>
<comment type="subcellular location">
    <subcellularLocation>
        <location evidence="1 7">Cell membrane</location>
        <topology evidence="1 7">Multi-pass membrane protein</topology>
    </subcellularLocation>
</comment>
<feature type="transmembrane region" description="Helical" evidence="7">
    <location>
        <begin position="54"/>
        <end position="80"/>
    </location>
</feature>
<evidence type="ECO:0000256" key="7">
    <source>
        <dbReference type="RuleBase" id="RU363032"/>
    </source>
</evidence>
<feature type="domain" description="ABC transmembrane type-1" evidence="8">
    <location>
        <begin position="187"/>
        <end position="393"/>
    </location>
</feature>
<evidence type="ECO:0000259" key="8">
    <source>
        <dbReference type="PROSITE" id="PS50928"/>
    </source>
</evidence>
<evidence type="ECO:0000313" key="9">
    <source>
        <dbReference type="EMBL" id="AEM41169.1"/>
    </source>
</evidence>
<accession>F9Y843</accession>
<organism evidence="9 10">
    <name type="scientific">Ketogulonicigenium vulgare (strain WSH-001)</name>
    <dbReference type="NCBI Taxonomy" id="759362"/>
    <lineage>
        <taxon>Bacteria</taxon>
        <taxon>Pseudomonadati</taxon>
        <taxon>Pseudomonadota</taxon>
        <taxon>Alphaproteobacteria</taxon>
        <taxon>Rhodobacterales</taxon>
        <taxon>Roseobacteraceae</taxon>
        <taxon>Ketogulonicigenium</taxon>
    </lineage>
</organism>
<dbReference type="PROSITE" id="PS50928">
    <property type="entry name" value="ABC_TM1"/>
    <property type="match status" value="1"/>
</dbReference>
<feature type="transmembrane region" description="Helical" evidence="7">
    <location>
        <begin position="143"/>
        <end position="162"/>
    </location>
</feature>
<evidence type="ECO:0000256" key="5">
    <source>
        <dbReference type="ARBA" id="ARBA00022989"/>
    </source>
</evidence>
<name>F9Y843_KETVW</name>
<feature type="transmembrane region" description="Helical" evidence="7">
    <location>
        <begin position="227"/>
        <end position="249"/>
    </location>
</feature>
<dbReference type="Proteomes" id="UP000000692">
    <property type="component" value="Chromosome"/>
</dbReference>
<evidence type="ECO:0000256" key="6">
    <source>
        <dbReference type="ARBA" id="ARBA00023136"/>
    </source>
</evidence>
<keyword evidence="6 7" id="KW-0472">Membrane</keyword>
<dbReference type="InterPro" id="IPR035906">
    <property type="entry name" value="MetI-like_sf"/>
</dbReference>
<dbReference type="PANTHER" id="PTHR30193:SF18">
    <property type="entry name" value="OSMOPROTECTIVE COMPOUNDS UPTAKE PERMEASE PROTEIN GGTC"/>
    <property type="match status" value="1"/>
</dbReference>
<feature type="transmembrane region" description="Helical" evidence="7">
    <location>
        <begin position="110"/>
        <end position="131"/>
    </location>
</feature>
<proteinExistence type="inferred from homology"/>
<reference evidence="9 10" key="1">
    <citation type="journal article" date="2011" name="J. Bacteriol.">
        <title>Complete genome sequence of the industrial strain Ketogulonicigenium vulgare WSH-001.</title>
        <authorList>
            <person name="Liu L."/>
            <person name="Li Y."/>
            <person name="Zhang J."/>
            <person name="Zhou Z."/>
            <person name="Liu J."/>
            <person name="Li X."/>
            <person name="Zhou J."/>
            <person name="Du G."/>
            <person name="Wang L."/>
            <person name="Chen J."/>
        </authorList>
    </citation>
    <scope>NUCLEOTIDE SEQUENCE [LARGE SCALE GENOMIC DNA]</scope>
    <source>
        <strain evidence="9 10">WSH-001</strain>
    </source>
</reference>
<evidence type="ECO:0000256" key="3">
    <source>
        <dbReference type="ARBA" id="ARBA00022475"/>
    </source>
</evidence>
<dbReference type="EMBL" id="CP002018">
    <property type="protein sequence ID" value="AEM41169.1"/>
    <property type="molecule type" value="Genomic_DNA"/>
</dbReference>
<protein>
    <submittedName>
        <fullName evidence="9">ABC alpha-glucoside transporter, inner membrane subunit AglF</fullName>
    </submittedName>
</protein>
<evidence type="ECO:0000256" key="4">
    <source>
        <dbReference type="ARBA" id="ARBA00022692"/>
    </source>
</evidence>
<evidence type="ECO:0000256" key="1">
    <source>
        <dbReference type="ARBA" id="ARBA00004651"/>
    </source>
</evidence>
<dbReference type="Pfam" id="PF00528">
    <property type="entry name" value="BPD_transp_1"/>
    <property type="match status" value="1"/>
</dbReference>
<keyword evidence="3" id="KW-1003">Cell membrane</keyword>
<keyword evidence="4 7" id="KW-0812">Transmembrane</keyword>
<feature type="transmembrane region" description="Helical" evidence="7">
    <location>
        <begin position="6"/>
        <end position="29"/>
    </location>
</feature>
<dbReference type="eggNOG" id="COG1175">
    <property type="taxonomic scope" value="Bacteria"/>
</dbReference>
<dbReference type="CDD" id="cd06261">
    <property type="entry name" value="TM_PBP2"/>
    <property type="match status" value="1"/>
</dbReference>
<dbReference type="HOGENOM" id="CLU_016047_0_0_5"/>
<dbReference type="RefSeq" id="WP_013384637.1">
    <property type="nucleotide sequence ID" value="NC_017384.1"/>
</dbReference>
<feature type="transmembrane region" description="Helical" evidence="7">
    <location>
        <begin position="269"/>
        <end position="291"/>
    </location>
</feature>
<dbReference type="OrthoDB" id="9805974at2"/>
<feature type="transmembrane region" description="Helical" evidence="7">
    <location>
        <begin position="325"/>
        <end position="344"/>
    </location>
</feature>
<dbReference type="Gene3D" id="1.10.3720.10">
    <property type="entry name" value="MetI-like"/>
    <property type="match status" value="2"/>
</dbReference>
<feature type="transmembrane region" description="Helical" evidence="7">
    <location>
        <begin position="191"/>
        <end position="215"/>
    </location>
</feature>
<evidence type="ECO:0000313" key="10">
    <source>
        <dbReference type="Proteomes" id="UP000000692"/>
    </source>
</evidence>
<comment type="similarity">
    <text evidence="7">Belongs to the binding-protein-dependent transport system permease family.</text>
</comment>
<dbReference type="PANTHER" id="PTHR30193">
    <property type="entry name" value="ABC TRANSPORTER PERMEASE PROTEIN"/>
    <property type="match status" value="1"/>
</dbReference>
<sequence>MNPALNAVIVIVAGVGVCVSYFWLANLVLDKVIFPARGAHAGRNITRANRVRPWLFLFPALFFVGVYLAYPVFATLWLSLNDRAGNFVGLRNYNRMFSEPKFGESLRNNMLWLIVVPAAATAFGLLAAQLTDRIRWGSIAKSIIFMPMAISFVGASVIWKLIYDARDASLPQIGLLNAVWMQFDGGIGSVLMLQALPVIVLVTMALALGFGTWLLMRGLRGARVPQVILRLVLAVIALVLAGVALRWAWGAVVVSLPYGRPQQWLQLPFWNNFFLMAVLVWIQTGFAMVILSAALRGVPEDTIEAAVLDGANPFQIFFKIKAPQIIGTIVVVWTTITILVLKVFDIVLAMTNGQWETQVLANYMYDKFFRAFDTGMGSAAAMIIMALVTPILVWNVWNARKEMR</sequence>
<dbReference type="PATRIC" id="fig|759362.5.peg.1373"/>
<dbReference type="GO" id="GO:0005886">
    <property type="term" value="C:plasma membrane"/>
    <property type="evidence" value="ECO:0007669"/>
    <property type="project" value="UniProtKB-SubCell"/>
</dbReference>
<evidence type="ECO:0000256" key="2">
    <source>
        <dbReference type="ARBA" id="ARBA00022448"/>
    </source>
</evidence>
<keyword evidence="10" id="KW-1185">Reference proteome</keyword>
<keyword evidence="2 7" id="KW-0813">Transport</keyword>
<dbReference type="AlphaFoldDB" id="F9Y843"/>
<dbReference type="InterPro" id="IPR051393">
    <property type="entry name" value="ABC_transporter_permease"/>
</dbReference>
<keyword evidence="5 7" id="KW-1133">Transmembrane helix</keyword>
<gene>
    <name evidence="9" type="ordered locus">KVU_1330</name>
</gene>
<dbReference type="InterPro" id="IPR000515">
    <property type="entry name" value="MetI-like"/>
</dbReference>
<feature type="transmembrane region" description="Helical" evidence="7">
    <location>
        <begin position="376"/>
        <end position="397"/>
    </location>
</feature>
<dbReference type="GO" id="GO:0055085">
    <property type="term" value="P:transmembrane transport"/>
    <property type="evidence" value="ECO:0007669"/>
    <property type="project" value="InterPro"/>
</dbReference>